<feature type="transmembrane region" description="Helical" evidence="1">
    <location>
        <begin position="126"/>
        <end position="147"/>
    </location>
</feature>
<proteinExistence type="predicted"/>
<evidence type="ECO:0000313" key="3">
    <source>
        <dbReference type="Proteomes" id="UP000298416"/>
    </source>
</evidence>
<feature type="transmembrane region" description="Helical" evidence="1">
    <location>
        <begin position="86"/>
        <end position="106"/>
    </location>
</feature>
<dbReference type="Proteomes" id="UP000298416">
    <property type="component" value="Unassembled WGS sequence"/>
</dbReference>
<sequence>MDRIAARNVAGPLLLLNFVMYFILLVFASWCMNRYIDGHTAEARTGIGGNGATGHFLTFSVLAAVLGIVSKLVGGNHLRTWRNDSFATASTTSTGAWAVTALAFGLACKEINVGGWRGWRLRVVEALVIILAFTQSIYVFLLHYAFYRSAHDDDIGYGGGVPRTGFGGDIPRAQPVPKGGVPGAMV</sequence>
<comment type="caution">
    <text evidence="2">The sequence shown here is derived from an EMBL/GenBank/DDBJ whole genome shotgun (WGS) entry which is preliminary data.</text>
</comment>
<dbReference type="PANTHER" id="PTHR33294">
    <property type="entry name" value="AWPM-19-LIKE FAMILY PROTEIN"/>
    <property type="match status" value="1"/>
</dbReference>
<reference evidence="2" key="2">
    <citation type="submission" date="2020-08" db="EMBL/GenBank/DDBJ databases">
        <title>Plant Genome Project.</title>
        <authorList>
            <person name="Zhang R.-G."/>
        </authorList>
    </citation>
    <scope>NUCLEOTIDE SEQUENCE</scope>
    <source>
        <strain evidence="2">Huo1</strain>
        <tissue evidence="2">Leaf</tissue>
    </source>
</reference>
<protein>
    <recommendedName>
        <fullName evidence="4">AWPM-19-like protein</fullName>
    </recommendedName>
</protein>
<evidence type="ECO:0008006" key="4">
    <source>
        <dbReference type="Google" id="ProtNLM"/>
    </source>
</evidence>
<dbReference type="EMBL" id="PNBA02000002">
    <property type="protein sequence ID" value="KAG6433609.1"/>
    <property type="molecule type" value="Genomic_DNA"/>
</dbReference>
<keyword evidence="1" id="KW-0812">Transmembrane</keyword>
<keyword evidence="3" id="KW-1185">Reference proteome</keyword>
<keyword evidence="1" id="KW-0472">Membrane</keyword>
<dbReference type="InterPro" id="IPR008390">
    <property type="entry name" value="AWPM-19"/>
</dbReference>
<reference evidence="2" key="1">
    <citation type="submission" date="2018-01" db="EMBL/GenBank/DDBJ databases">
        <authorList>
            <person name="Mao J.F."/>
        </authorList>
    </citation>
    <scope>NUCLEOTIDE SEQUENCE</scope>
    <source>
        <strain evidence="2">Huo1</strain>
        <tissue evidence="2">Leaf</tissue>
    </source>
</reference>
<dbReference type="Pfam" id="PF05512">
    <property type="entry name" value="AWPM-19"/>
    <property type="match status" value="1"/>
</dbReference>
<gene>
    <name evidence="2" type="ORF">SASPL_105224</name>
</gene>
<keyword evidence="1" id="KW-1133">Transmembrane helix</keyword>
<dbReference type="PANTHER" id="PTHR33294:SF5">
    <property type="entry name" value="AWPM-19-LIKE FAMILY PROTEIN"/>
    <property type="match status" value="1"/>
</dbReference>
<dbReference type="AlphaFoldDB" id="A0A8X8YKP0"/>
<feature type="transmembrane region" description="Helical" evidence="1">
    <location>
        <begin position="56"/>
        <end position="74"/>
    </location>
</feature>
<name>A0A8X8YKP0_SALSN</name>
<organism evidence="2">
    <name type="scientific">Salvia splendens</name>
    <name type="common">Scarlet sage</name>
    <dbReference type="NCBI Taxonomy" id="180675"/>
    <lineage>
        <taxon>Eukaryota</taxon>
        <taxon>Viridiplantae</taxon>
        <taxon>Streptophyta</taxon>
        <taxon>Embryophyta</taxon>
        <taxon>Tracheophyta</taxon>
        <taxon>Spermatophyta</taxon>
        <taxon>Magnoliopsida</taxon>
        <taxon>eudicotyledons</taxon>
        <taxon>Gunneridae</taxon>
        <taxon>Pentapetalae</taxon>
        <taxon>asterids</taxon>
        <taxon>lamiids</taxon>
        <taxon>Lamiales</taxon>
        <taxon>Lamiaceae</taxon>
        <taxon>Nepetoideae</taxon>
        <taxon>Mentheae</taxon>
        <taxon>Salviinae</taxon>
        <taxon>Salvia</taxon>
        <taxon>Salvia subgen. Calosphace</taxon>
        <taxon>core Calosphace</taxon>
    </lineage>
</organism>
<accession>A0A8X8YKP0</accession>
<feature type="transmembrane region" description="Helical" evidence="1">
    <location>
        <begin position="12"/>
        <end position="36"/>
    </location>
</feature>
<evidence type="ECO:0000313" key="2">
    <source>
        <dbReference type="EMBL" id="KAG6433609.1"/>
    </source>
</evidence>
<evidence type="ECO:0000256" key="1">
    <source>
        <dbReference type="SAM" id="Phobius"/>
    </source>
</evidence>